<protein>
    <submittedName>
        <fullName evidence="1">Uncharacterized protein</fullName>
    </submittedName>
</protein>
<dbReference type="AlphaFoldDB" id="A0A9D4DKH9"/>
<reference evidence="1" key="2">
    <citation type="submission" date="2020-11" db="EMBL/GenBank/DDBJ databases">
        <authorList>
            <person name="McCartney M.A."/>
            <person name="Auch B."/>
            <person name="Kono T."/>
            <person name="Mallez S."/>
            <person name="Becker A."/>
            <person name="Gohl D.M."/>
            <person name="Silverstein K.A.T."/>
            <person name="Koren S."/>
            <person name="Bechman K.B."/>
            <person name="Herman A."/>
            <person name="Abrahante J.E."/>
            <person name="Garbe J."/>
        </authorList>
    </citation>
    <scope>NUCLEOTIDE SEQUENCE</scope>
    <source>
        <strain evidence="1">Duluth1</strain>
        <tissue evidence="1">Whole animal</tissue>
    </source>
</reference>
<evidence type="ECO:0000313" key="1">
    <source>
        <dbReference type="EMBL" id="KAH3749737.1"/>
    </source>
</evidence>
<reference evidence="1" key="1">
    <citation type="journal article" date="2019" name="bioRxiv">
        <title>The Genome of the Zebra Mussel, Dreissena polymorpha: A Resource for Invasive Species Research.</title>
        <authorList>
            <person name="McCartney M.A."/>
            <person name="Auch B."/>
            <person name="Kono T."/>
            <person name="Mallez S."/>
            <person name="Zhang Y."/>
            <person name="Obille A."/>
            <person name="Becker A."/>
            <person name="Abrahante J.E."/>
            <person name="Garbe J."/>
            <person name="Badalamenti J.P."/>
            <person name="Herman A."/>
            <person name="Mangelson H."/>
            <person name="Liachko I."/>
            <person name="Sullivan S."/>
            <person name="Sone E.D."/>
            <person name="Koren S."/>
            <person name="Silverstein K.A.T."/>
            <person name="Beckman K.B."/>
            <person name="Gohl D.M."/>
        </authorList>
    </citation>
    <scope>NUCLEOTIDE SEQUENCE</scope>
    <source>
        <strain evidence="1">Duluth1</strain>
        <tissue evidence="1">Whole animal</tissue>
    </source>
</reference>
<comment type="caution">
    <text evidence="1">The sequence shown here is derived from an EMBL/GenBank/DDBJ whole genome shotgun (WGS) entry which is preliminary data.</text>
</comment>
<accession>A0A9D4DKH9</accession>
<evidence type="ECO:0000313" key="2">
    <source>
        <dbReference type="Proteomes" id="UP000828390"/>
    </source>
</evidence>
<dbReference type="EMBL" id="JAIWYP010000010">
    <property type="protein sequence ID" value="KAH3749737.1"/>
    <property type="molecule type" value="Genomic_DNA"/>
</dbReference>
<gene>
    <name evidence="1" type="ORF">DPMN_184247</name>
</gene>
<dbReference type="Proteomes" id="UP000828390">
    <property type="component" value="Unassembled WGS sequence"/>
</dbReference>
<keyword evidence="2" id="KW-1185">Reference proteome</keyword>
<name>A0A9D4DKH9_DREPO</name>
<proteinExistence type="predicted"/>
<organism evidence="1 2">
    <name type="scientific">Dreissena polymorpha</name>
    <name type="common">Zebra mussel</name>
    <name type="synonym">Mytilus polymorpha</name>
    <dbReference type="NCBI Taxonomy" id="45954"/>
    <lineage>
        <taxon>Eukaryota</taxon>
        <taxon>Metazoa</taxon>
        <taxon>Spiralia</taxon>
        <taxon>Lophotrochozoa</taxon>
        <taxon>Mollusca</taxon>
        <taxon>Bivalvia</taxon>
        <taxon>Autobranchia</taxon>
        <taxon>Heteroconchia</taxon>
        <taxon>Euheterodonta</taxon>
        <taxon>Imparidentia</taxon>
        <taxon>Neoheterodontei</taxon>
        <taxon>Myida</taxon>
        <taxon>Dreissenoidea</taxon>
        <taxon>Dreissenidae</taxon>
        <taxon>Dreissena</taxon>
    </lineage>
</organism>
<sequence length="115" mass="12899">MKLFFINLVWMENLLHGILDDREVLVATQREDDLDLGAKRDEGETVASVLATELLDDGRYEALGCFEVLGAYAVAAVEQEEDVLVRDAGWKGDITFKGIPGRKQTFATKEHWNVT</sequence>